<dbReference type="InterPro" id="IPR036097">
    <property type="entry name" value="HisK_dim/P_sf"/>
</dbReference>
<dbReference type="SMART" id="SM00387">
    <property type="entry name" value="HATPase_c"/>
    <property type="match status" value="1"/>
</dbReference>
<dbReference type="EC" id="2.7.13.3" evidence="2"/>
<dbReference type="InterPro" id="IPR004358">
    <property type="entry name" value="Sig_transdc_His_kin-like_C"/>
</dbReference>
<dbReference type="GO" id="GO:0000155">
    <property type="term" value="F:phosphorelay sensor kinase activity"/>
    <property type="evidence" value="ECO:0007669"/>
    <property type="project" value="InterPro"/>
</dbReference>
<dbReference type="SUPFAM" id="SSF47384">
    <property type="entry name" value="Homodimeric domain of signal transducing histidine kinase"/>
    <property type="match status" value="1"/>
</dbReference>
<dbReference type="Pfam" id="PF02518">
    <property type="entry name" value="HATPase_c"/>
    <property type="match status" value="1"/>
</dbReference>
<dbReference type="OrthoDB" id="8676692at2"/>
<proteinExistence type="predicted"/>
<sequence>MVDLFNTGYLILLSLLLMAVAALRLYQRKLALLKRRCKQMETVCMQKTAALQESKAQLLELEQTIFDYSATEDQLLFTILHDLRSPLHFLGTISRSAVRKYTARTNKENLEHLAKLNASIEGIINFVETSYYWIRQQQKGFHLRIRPVAVQDIFDHLLHLYGEIMYCNGNRLEMIRTDLIWNTDSDILTMLIRNLLDNANKYTTNGQVCLSSYTLNGRLRIVVQDNGQGLSTKNSNLFQGGSVRAQRAPACNSGHGSRIILKLLQKLNGRLLMDSHAGKGSIFTLELDPGPIMTKSPALVKEVPCYE</sequence>
<dbReference type="Gene3D" id="3.30.565.10">
    <property type="entry name" value="Histidine kinase-like ATPase, C-terminal domain"/>
    <property type="match status" value="1"/>
</dbReference>
<evidence type="ECO:0000256" key="1">
    <source>
        <dbReference type="ARBA" id="ARBA00000085"/>
    </source>
</evidence>
<evidence type="ECO:0000256" key="2">
    <source>
        <dbReference type="ARBA" id="ARBA00012438"/>
    </source>
</evidence>
<dbReference type="InterPro" id="IPR036890">
    <property type="entry name" value="HATPase_C_sf"/>
</dbReference>
<evidence type="ECO:0000313" key="6">
    <source>
        <dbReference type="EMBL" id="SEA33459.1"/>
    </source>
</evidence>
<dbReference type="PANTHER" id="PTHR45569:SF1">
    <property type="entry name" value="SENSOR PROTEIN KDPD"/>
    <property type="match status" value="1"/>
</dbReference>
<feature type="coiled-coil region" evidence="3">
    <location>
        <begin position="23"/>
        <end position="64"/>
    </location>
</feature>
<dbReference type="Proteomes" id="UP000199041">
    <property type="component" value="Unassembled WGS sequence"/>
</dbReference>
<accession>A0A1H4ABV4</accession>
<keyword evidence="6" id="KW-0808">Transferase</keyword>
<dbReference type="SUPFAM" id="SSF55874">
    <property type="entry name" value="ATPase domain of HSP90 chaperone/DNA topoisomerase II/histidine kinase"/>
    <property type="match status" value="1"/>
</dbReference>
<dbReference type="GO" id="GO:0005886">
    <property type="term" value="C:plasma membrane"/>
    <property type="evidence" value="ECO:0007669"/>
    <property type="project" value="TreeGrafter"/>
</dbReference>
<evidence type="ECO:0000256" key="4">
    <source>
        <dbReference type="SAM" id="Phobius"/>
    </source>
</evidence>
<dbReference type="RefSeq" id="WP_091398863.1">
    <property type="nucleotide sequence ID" value="NZ_FNQY01000014.1"/>
</dbReference>
<evidence type="ECO:0000313" key="7">
    <source>
        <dbReference type="Proteomes" id="UP000199041"/>
    </source>
</evidence>
<feature type="domain" description="Histidine kinase" evidence="5">
    <location>
        <begin position="78"/>
        <end position="291"/>
    </location>
</feature>
<dbReference type="AlphaFoldDB" id="A0A1H4ABV4"/>
<keyword evidence="6" id="KW-0418">Kinase</keyword>
<dbReference type="PRINTS" id="PR00344">
    <property type="entry name" value="BCTRLSENSOR"/>
</dbReference>
<evidence type="ECO:0000259" key="5">
    <source>
        <dbReference type="PROSITE" id="PS50109"/>
    </source>
</evidence>
<dbReference type="InterPro" id="IPR003594">
    <property type="entry name" value="HATPase_dom"/>
</dbReference>
<feature type="transmembrane region" description="Helical" evidence="4">
    <location>
        <begin position="6"/>
        <end position="26"/>
    </location>
</feature>
<dbReference type="PROSITE" id="PS50109">
    <property type="entry name" value="HIS_KIN"/>
    <property type="match status" value="1"/>
</dbReference>
<protein>
    <recommendedName>
        <fullName evidence="2">histidine kinase</fullName>
        <ecNumber evidence="2">2.7.13.3</ecNumber>
    </recommendedName>
</protein>
<keyword evidence="3" id="KW-0175">Coiled coil</keyword>
<keyword evidence="4" id="KW-1133">Transmembrane helix</keyword>
<keyword evidence="7" id="KW-1185">Reference proteome</keyword>
<organism evidence="6 7">
    <name type="scientific">Arachidicoccus rhizosphaerae</name>
    <dbReference type="NCBI Taxonomy" id="551991"/>
    <lineage>
        <taxon>Bacteria</taxon>
        <taxon>Pseudomonadati</taxon>
        <taxon>Bacteroidota</taxon>
        <taxon>Chitinophagia</taxon>
        <taxon>Chitinophagales</taxon>
        <taxon>Chitinophagaceae</taxon>
        <taxon>Arachidicoccus</taxon>
    </lineage>
</organism>
<dbReference type="EMBL" id="FNQY01000014">
    <property type="protein sequence ID" value="SEA33459.1"/>
    <property type="molecule type" value="Genomic_DNA"/>
</dbReference>
<reference evidence="6 7" key="1">
    <citation type="submission" date="2016-10" db="EMBL/GenBank/DDBJ databases">
        <authorList>
            <person name="de Groot N.N."/>
        </authorList>
    </citation>
    <scope>NUCLEOTIDE SEQUENCE [LARGE SCALE GENOMIC DNA]</scope>
    <source>
        <strain evidence="6 7">Vu-144</strain>
    </source>
</reference>
<keyword evidence="4" id="KW-0812">Transmembrane</keyword>
<evidence type="ECO:0000256" key="3">
    <source>
        <dbReference type="SAM" id="Coils"/>
    </source>
</evidence>
<gene>
    <name evidence="6" type="ORF">SAMN05192529_11427</name>
</gene>
<comment type="catalytic activity">
    <reaction evidence="1">
        <text>ATP + protein L-histidine = ADP + protein N-phospho-L-histidine.</text>
        <dbReference type="EC" id="2.7.13.3"/>
    </reaction>
</comment>
<dbReference type="PANTHER" id="PTHR45569">
    <property type="entry name" value="SENSOR PROTEIN KDPD"/>
    <property type="match status" value="1"/>
</dbReference>
<name>A0A1H4ABV4_9BACT</name>
<keyword evidence="4" id="KW-0472">Membrane</keyword>
<dbReference type="STRING" id="551991.SAMN05192529_11427"/>
<dbReference type="InterPro" id="IPR005467">
    <property type="entry name" value="His_kinase_dom"/>
</dbReference>
<dbReference type="InterPro" id="IPR052023">
    <property type="entry name" value="Histidine_kinase_KdpD"/>
</dbReference>